<evidence type="ECO:0000256" key="2">
    <source>
        <dbReference type="SAM" id="Phobius"/>
    </source>
</evidence>
<feature type="region of interest" description="Disordered" evidence="1">
    <location>
        <begin position="394"/>
        <end position="428"/>
    </location>
</feature>
<evidence type="ECO:0000313" key="4">
    <source>
        <dbReference type="Proteomes" id="UP001252243"/>
    </source>
</evidence>
<evidence type="ECO:0000256" key="1">
    <source>
        <dbReference type="SAM" id="MobiDB-lite"/>
    </source>
</evidence>
<keyword evidence="4" id="KW-1185">Reference proteome</keyword>
<feature type="region of interest" description="Disordered" evidence="1">
    <location>
        <begin position="93"/>
        <end position="136"/>
    </location>
</feature>
<gene>
    <name evidence="3" type="ORF">J2X01_004255</name>
</gene>
<dbReference type="EMBL" id="JAVDVQ010000037">
    <property type="protein sequence ID" value="MDR7084936.1"/>
    <property type="molecule type" value="Genomic_DNA"/>
</dbReference>
<sequence length="428" mass="44016">MDPIKNRISATDPVHFDPSVPDGEAALHRMLTEPAAFSDTGLAGVASLDEARRRRRARIAGAMTIAVAAVAAGVLVATNLGALTTAPEPASTVVATESPAPATAAATQTATPGATPSATPAPPPAPAVWTTFTDSSGQATFDHPADWRVAESVLAAGTGLGYWTSDISVTNAAGKPVARLRTIPQASGTGAPAVPYQTLDAVTLDIPQAASGGAQAGPTQFKFRILEGTAVYGALTIDSSGVPASGKAGQLLSSVRTPEGVPAITFGTGQVLAADGRDAPLAFASVAEAKAYMAAQEYQDVKRMLISLELRSVKKQPVWKNYTSANGLGSFDYPDNWQVTSREGGRYTDVTNESGRVLLTLGFQPDTQPPEHHFSLHSVYGAGQCGHDVPLEPAGRAGHRTPVHLPGLGRQPAGAAVGSVCRQPGHRG</sequence>
<feature type="compositionally biased region" description="Low complexity" evidence="1">
    <location>
        <begin position="95"/>
        <end position="118"/>
    </location>
</feature>
<evidence type="ECO:0000313" key="3">
    <source>
        <dbReference type="EMBL" id="MDR7084936.1"/>
    </source>
</evidence>
<organism evidence="3 4">
    <name type="scientific">Arthrobacter ginsengisoli</name>
    <dbReference type="NCBI Taxonomy" id="1356565"/>
    <lineage>
        <taxon>Bacteria</taxon>
        <taxon>Bacillati</taxon>
        <taxon>Actinomycetota</taxon>
        <taxon>Actinomycetes</taxon>
        <taxon>Micrococcales</taxon>
        <taxon>Micrococcaceae</taxon>
        <taxon>Arthrobacter</taxon>
    </lineage>
</organism>
<feature type="transmembrane region" description="Helical" evidence="2">
    <location>
        <begin position="59"/>
        <end position="82"/>
    </location>
</feature>
<reference evidence="3 4" key="1">
    <citation type="submission" date="2023-07" db="EMBL/GenBank/DDBJ databases">
        <title>Sorghum-associated microbial communities from plants grown in Nebraska, USA.</title>
        <authorList>
            <person name="Schachtman D."/>
        </authorList>
    </citation>
    <scope>NUCLEOTIDE SEQUENCE [LARGE SCALE GENOMIC DNA]</scope>
    <source>
        <strain evidence="3 4">BE167</strain>
    </source>
</reference>
<keyword evidence="2" id="KW-0472">Membrane</keyword>
<name>A0ABU1UIB2_9MICC</name>
<accession>A0ABU1UIB2</accession>
<dbReference type="Proteomes" id="UP001252243">
    <property type="component" value="Unassembled WGS sequence"/>
</dbReference>
<keyword evidence="2" id="KW-1133">Transmembrane helix</keyword>
<comment type="caution">
    <text evidence="3">The sequence shown here is derived from an EMBL/GenBank/DDBJ whole genome shotgun (WGS) entry which is preliminary data.</text>
</comment>
<keyword evidence="2" id="KW-0812">Transmembrane</keyword>
<proteinExistence type="predicted"/>
<protein>
    <submittedName>
        <fullName evidence="3">Uncharacterized protein</fullName>
    </submittedName>
</protein>